<keyword evidence="2" id="KW-1185">Reference proteome</keyword>
<proteinExistence type="predicted"/>
<protein>
    <submittedName>
        <fullName evidence="1">Uncharacterized protein</fullName>
    </submittedName>
</protein>
<dbReference type="Proteomes" id="UP001057402">
    <property type="component" value="Chromosome 7"/>
</dbReference>
<reference evidence="2" key="1">
    <citation type="journal article" date="2023" name="Front. Plant Sci.">
        <title>Chromosomal-level genome assembly of Melastoma candidum provides insights into trichome evolution.</title>
        <authorList>
            <person name="Zhong Y."/>
            <person name="Wu W."/>
            <person name="Sun C."/>
            <person name="Zou P."/>
            <person name="Liu Y."/>
            <person name="Dai S."/>
            <person name="Zhou R."/>
        </authorList>
    </citation>
    <scope>NUCLEOTIDE SEQUENCE [LARGE SCALE GENOMIC DNA]</scope>
</reference>
<evidence type="ECO:0000313" key="2">
    <source>
        <dbReference type="Proteomes" id="UP001057402"/>
    </source>
</evidence>
<gene>
    <name evidence="1" type="ORF">MLD38_027275</name>
</gene>
<name>A0ACB9P2A3_9MYRT</name>
<evidence type="ECO:0000313" key="1">
    <source>
        <dbReference type="EMBL" id="KAI4342682.1"/>
    </source>
</evidence>
<organism evidence="1 2">
    <name type="scientific">Melastoma candidum</name>
    <dbReference type="NCBI Taxonomy" id="119954"/>
    <lineage>
        <taxon>Eukaryota</taxon>
        <taxon>Viridiplantae</taxon>
        <taxon>Streptophyta</taxon>
        <taxon>Embryophyta</taxon>
        <taxon>Tracheophyta</taxon>
        <taxon>Spermatophyta</taxon>
        <taxon>Magnoliopsida</taxon>
        <taxon>eudicotyledons</taxon>
        <taxon>Gunneridae</taxon>
        <taxon>Pentapetalae</taxon>
        <taxon>rosids</taxon>
        <taxon>malvids</taxon>
        <taxon>Myrtales</taxon>
        <taxon>Melastomataceae</taxon>
        <taxon>Melastomatoideae</taxon>
        <taxon>Melastomateae</taxon>
        <taxon>Melastoma</taxon>
    </lineage>
</organism>
<accession>A0ACB9P2A3</accession>
<comment type="caution">
    <text evidence="1">The sequence shown here is derived from an EMBL/GenBank/DDBJ whole genome shotgun (WGS) entry which is preliminary data.</text>
</comment>
<dbReference type="EMBL" id="CM042886">
    <property type="protein sequence ID" value="KAI4342682.1"/>
    <property type="molecule type" value="Genomic_DNA"/>
</dbReference>
<sequence length="326" mass="35992">MVSLALHVAAFFILFPTGLNRLIAATLSFLYCHPSSSSSSSTSHPSFISKPWWFFLHDLPTAAQSRSNRHDNLNFLIKKLDFFALLVSLPLASLTHIFLFLSVPSSHSPAYRFSFLLFSSSIFLFWVLFLHVLVKYFFLHDNSGLVRDEYLFIFAGVCFSVEYWMIGRGMDGLAGEFYGILGWVSLVCCGCCLVLGVKPSAFFAEHGLCCGLMVKGTWGLQVGLNMGTDGGWFAWKGCERVGVVGVGELDVGLKCDVEQDGLRGLALMRLSFVWHVIGVLVGSLVLFWVLSMKGSSRLGDARGPLLLRHHGTDQSGVRPVAEFELA</sequence>